<name>A0A6J5E2T7_9BURK</name>
<dbReference type="Proteomes" id="UP000494329">
    <property type="component" value="Unassembled WGS sequence"/>
</dbReference>
<evidence type="ECO:0000256" key="1">
    <source>
        <dbReference type="SAM" id="SignalP"/>
    </source>
</evidence>
<protein>
    <recommendedName>
        <fullName evidence="4">Purine nucleoside phosphorylase</fullName>
    </recommendedName>
</protein>
<feature type="signal peptide" evidence="1">
    <location>
        <begin position="1"/>
        <end position="23"/>
    </location>
</feature>
<evidence type="ECO:0008006" key="4">
    <source>
        <dbReference type="Google" id="ProtNLM"/>
    </source>
</evidence>
<reference evidence="2 3" key="1">
    <citation type="submission" date="2020-04" db="EMBL/GenBank/DDBJ databases">
        <authorList>
            <person name="De Canck E."/>
        </authorList>
    </citation>
    <scope>NUCLEOTIDE SEQUENCE [LARGE SCALE GENOMIC DNA]</scope>
    <source>
        <strain evidence="2 3">LMG 29739</strain>
    </source>
</reference>
<dbReference type="Pfam" id="PF13663">
    <property type="entry name" value="DUF4148"/>
    <property type="match status" value="1"/>
</dbReference>
<evidence type="ECO:0000313" key="2">
    <source>
        <dbReference type="EMBL" id="CAB3760307.1"/>
    </source>
</evidence>
<evidence type="ECO:0000313" key="3">
    <source>
        <dbReference type="Proteomes" id="UP000494329"/>
    </source>
</evidence>
<keyword evidence="3" id="KW-1185">Reference proteome</keyword>
<dbReference type="AlphaFoldDB" id="A0A6J5E2T7"/>
<sequence length="110" mass="11322">MNKFTLAAILAVGLLAGPVASYAQTNDPVTRAEVRADLISVEQAGYSPSAGENVYYPADIQAAEAKAATRNDSAYGGVAQGTSASGTKMRAPMHSNCVGPVSFCNIYFGS</sequence>
<dbReference type="InterPro" id="IPR025421">
    <property type="entry name" value="DUF4148"/>
</dbReference>
<dbReference type="RefSeq" id="WP_175112047.1">
    <property type="nucleotide sequence ID" value="NZ_CADIKF010000025.1"/>
</dbReference>
<dbReference type="EMBL" id="CADIKF010000025">
    <property type="protein sequence ID" value="CAB3760307.1"/>
    <property type="molecule type" value="Genomic_DNA"/>
</dbReference>
<gene>
    <name evidence="2" type="ORF">LMG29739_03351</name>
</gene>
<proteinExistence type="predicted"/>
<accession>A0A6J5E2T7</accession>
<keyword evidence="1" id="KW-0732">Signal</keyword>
<feature type="chain" id="PRO_5027050345" description="Purine nucleoside phosphorylase" evidence="1">
    <location>
        <begin position="24"/>
        <end position="110"/>
    </location>
</feature>
<organism evidence="2 3">
    <name type="scientific">Paraburkholderia solisilvae</name>
    <dbReference type="NCBI Taxonomy" id="624376"/>
    <lineage>
        <taxon>Bacteria</taxon>
        <taxon>Pseudomonadati</taxon>
        <taxon>Pseudomonadota</taxon>
        <taxon>Betaproteobacteria</taxon>
        <taxon>Burkholderiales</taxon>
        <taxon>Burkholderiaceae</taxon>
        <taxon>Paraburkholderia</taxon>
    </lineage>
</organism>